<proteinExistence type="predicted"/>
<dbReference type="RefSeq" id="WP_155341508.1">
    <property type="nucleotide sequence ID" value="NZ_BAAABN010000101.1"/>
</dbReference>
<comment type="caution">
    <text evidence="1">The sequence shown here is derived from an EMBL/GenBank/DDBJ whole genome shotgun (WGS) entry which is preliminary data.</text>
</comment>
<reference evidence="1 2" key="1">
    <citation type="submission" date="2019-10" db="EMBL/GenBank/DDBJ databases">
        <title>Whole genome shotgun sequence of Acrocarpospora corrugata NBRC 13972.</title>
        <authorList>
            <person name="Ichikawa N."/>
            <person name="Kimura A."/>
            <person name="Kitahashi Y."/>
            <person name="Komaki H."/>
            <person name="Oguchi A."/>
        </authorList>
    </citation>
    <scope>NUCLEOTIDE SEQUENCE [LARGE SCALE GENOMIC DNA]</scope>
    <source>
        <strain evidence="1 2">NBRC 13972</strain>
    </source>
</reference>
<protein>
    <submittedName>
        <fullName evidence="1">Uncharacterized protein</fullName>
    </submittedName>
</protein>
<sequence>MPDIDHQLLAAARRVRPADPRLRGCWEHVISGIEYGWLDTADVHDVIIRLRAGHDIGFERLSFDRLGNRLRVSCHDQEDWCAPDELADLLAGLVADRSPRDLSTVAIVWSHTGDGELPYRASVGGDALTIRVNDFPAEPLYTLIVNGHEYLDLEEWPSAWVRPVVPLEVAEPGGRRRTGVPLDAGVLLSWAHTLCRLTMDDPALVAGALGLPGELVPRRGEIAVEPPPPGAAELLLSSRAGRFRYVRVLPSSTALIRADLDALLGAGFVPPRVHWDSPHTRVYRVEVAGAPYSCEVAAEFYFTEEPKATATVLEVSLHRIPVFPRP</sequence>
<evidence type="ECO:0000313" key="1">
    <source>
        <dbReference type="EMBL" id="GES05516.1"/>
    </source>
</evidence>
<dbReference type="AlphaFoldDB" id="A0A5M3W9K4"/>
<dbReference type="EMBL" id="BLAD01000103">
    <property type="protein sequence ID" value="GES05516.1"/>
    <property type="molecule type" value="Genomic_DNA"/>
</dbReference>
<evidence type="ECO:0000313" key="2">
    <source>
        <dbReference type="Proteomes" id="UP000334990"/>
    </source>
</evidence>
<organism evidence="1 2">
    <name type="scientific">Acrocarpospora corrugata</name>
    <dbReference type="NCBI Taxonomy" id="35763"/>
    <lineage>
        <taxon>Bacteria</taxon>
        <taxon>Bacillati</taxon>
        <taxon>Actinomycetota</taxon>
        <taxon>Actinomycetes</taxon>
        <taxon>Streptosporangiales</taxon>
        <taxon>Streptosporangiaceae</taxon>
        <taxon>Acrocarpospora</taxon>
    </lineage>
</organism>
<accession>A0A5M3W9K4</accession>
<keyword evidence="2" id="KW-1185">Reference proteome</keyword>
<name>A0A5M3W9K4_9ACTN</name>
<dbReference type="Proteomes" id="UP000334990">
    <property type="component" value="Unassembled WGS sequence"/>
</dbReference>
<gene>
    <name evidence="1" type="ORF">Acor_75840</name>
</gene>
<dbReference type="OrthoDB" id="3504325at2"/>